<dbReference type="EMBL" id="WHWB01031307">
    <property type="protein sequence ID" value="KAJ7428117.1"/>
    <property type="molecule type" value="Genomic_DNA"/>
</dbReference>
<proteinExistence type="predicted"/>
<reference evidence="1" key="1">
    <citation type="submission" date="2019-10" db="EMBL/GenBank/DDBJ databases">
        <authorList>
            <person name="Soares A.E.R."/>
            <person name="Aleixo A."/>
            <person name="Schneider P."/>
            <person name="Miyaki C.Y."/>
            <person name="Schneider M.P."/>
            <person name="Mello C."/>
            <person name="Vasconcelos A.T.R."/>
        </authorList>
    </citation>
    <scope>NUCLEOTIDE SEQUENCE</scope>
    <source>
        <tissue evidence="1">Muscle</tissue>
    </source>
</reference>
<evidence type="ECO:0000313" key="2">
    <source>
        <dbReference type="Proteomes" id="UP001145742"/>
    </source>
</evidence>
<dbReference type="Proteomes" id="UP001145742">
    <property type="component" value="Unassembled WGS sequence"/>
</dbReference>
<protein>
    <submittedName>
        <fullName evidence="1">Uncharacterized protein</fullName>
    </submittedName>
</protein>
<name>A0ABQ9DVG2_9PASS</name>
<accession>A0ABQ9DVG2</accession>
<sequence length="162" mass="17904">MGRASMMKNESHLTNLLAFHDEASSFTDETNQWMRFTLSKTFATISPSRAKLEIHGWVHEILHLMAIAAENVFDLHILIAPTLPAVLHGVVVAKVQEPAVGLVKLNTTGFGPSIQPVQVPLQSLPTLQQIDNLLQCGVICKFANGRLDPLIQIIISKYIKQD</sequence>
<gene>
    <name evidence="1" type="ORF">WISP_01863</name>
</gene>
<comment type="caution">
    <text evidence="1">The sequence shown here is derived from an EMBL/GenBank/DDBJ whole genome shotgun (WGS) entry which is preliminary data.</text>
</comment>
<evidence type="ECO:0000313" key="1">
    <source>
        <dbReference type="EMBL" id="KAJ7428117.1"/>
    </source>
</evidence>
<keyword evidence="2" id="KW-1185">Reference proteome</keyword>
<organism evidence="1 2">
    <name type="scientific">Willisornis vidua</name>
    <name type="common">Xingu scale-backed antbird</name>
    <dbReference type="NCBI Taxonomy" id="1566151"/>
    <lineage>
        <taxon>Eukaryota</taxon>
        <taxon>Metazoa</taxon>
        <taxon>Chordata</taxon>
        <taxon>Craniata</taxon>
        <taxon>Vertebrata</taxon>
        <taxon>Euteleostomi</taxon>
        <taxon>Archelosauria</taxon>
        <taxon>Archosauria</taxon>
        <taxon>Dinosauria</taxon>
        <taxon>Saurischia</taxon>
        <taxon>Theropoda</taxon>
        <taxon>Coelurosauria</taxon>
        <taxon>Aves</taxon>
        <taxon>Neognathae</taxon>
        <taxon>Neoaves</taxon>
        <taxon>Telluraves</taxon>
        <taxon>Australaves</taxon>
        <taxon>Passeriformes</taxon>
        <taxon>Thamnophilidae</taxon>
        <taxon>Willisornis</taxon>
    </lineage>
</organism>